<dbReference type="InterPro" id="IPR020846">
    <property type="entry name" value="MFS_dom"/>
</dbReference>
<feature type="transmembrane region" description="Helical" evidence="7">
    <location>
        <begin position="454"/>
        <end position="474"/>
    </location>
</feature>
<feature type="transmembrane region" description="Helical" evidence="7">
    <location>
        <begin position="386"/>
        <end position="408"/>
    </location>
</feature>
<dbReference type="GO" id="GO:0016020">
    <property type="term" value="C:membrane"/>
    <property type="evidence" value="ECO:0007669"/>
    <property type="project" value="UniProtKB-SubCell"/>
</dbReference>
<keyword evidence="4 7" id="KW-1133">Transmembrane helix</keyword>
<evidence type="ECO:0000256" key="3">
    <source>
        <dbReference type="ARBA" id="ARBA00022692"/>
    </source>
</evidence>
<reference evidence="10" key="1">
    <citation type="journal article" date="2015" name="PLoS Genet.">
        <title>The dynamic genome and transcriptome of the human fungal pathogen Blastomyces and close relative Emmonsia.</title>
        <authorList>
            <person name="Munoz J.F."/>
            <person name="Gauthier G.M."/>
            <person name="Desjardins C.A."/>
            <person name="Gallo J.E."/>
            <person name="Holder J."/>
            <person name="Sullivan T.D."/>
            <person name="Marty A.J."/>
            <person name="Carmen J.C."/>
            <person name="Chen Z."/>
            <person name="Ding L."/>
            <person name="Gujja S."/>
            <person name="Magrini V."/>
            <person name="Misas E."/>
            <person name="Mitreva M."/>
            <person name="Priest M."/>
            <person name="Saif S."/>
            <person name="Whiston E.A."/>
            <person name="Young S."/>
            <person name="Zeng Q."/>
            <person name="Goldman W.E."/>
            <person name="Mardis E.R."/>
            <person name="Taylor J.W."/>
            <person name="McEwen J.G."/>
            <person name="Clay O.K."/>
            <person name="Klein B.S."/>
            <person name="Cuomo C.A."/>
        </authorList>
    </citation>
    <scope>NUCLEOTIDE SEQUENCE [LARGE SCALE GENOMIC DNA]</scope>
    <source>
        <strain evidence="10">UAMH 3008</strain>
    </source>
</reference>
<dbReference type="Proteomes" id="UP000034164">
    <property type="component" value="Unassembled WGS sequence"/>
</dbReference>
<proteinExistence type="inferred from homology"/>
<dbReference type="Pfam" id="PF07690">
    <property type="entry name" value="MFS_1"/>
    <property type="match status" value="1"/>
</dbReference>
<dbReference type="Gene3D" id="1.20.1250.20">
    <property type="entry name" value="MFS general substrate transporter like domains"/>
    <property type="match status" value="1"/>
</dbReference>
<feature type="transmembrane region" description="Helical" evidence="7">
    <location>
        <begin position="245"/>
        <end position="265"/>
    </location>
</feature>
<feature type="compositionally biased region" description="Polar residues" evidence="6">
    <location>
        <begin position="41"/>
        <end position="63"/>
    </location>
</feature>
<feature type="compositionally biased region" description="Polar residues" evidence="6">
    <location>
        <begin position="1"/>
        <end position="26"/>
    </location>
</feature>
<evidence type="ECO:0000256" key="4">
    <source>
        <dbReference type="ARBA" id="ARBA00022989"/>
    </source>
</evidence>
<evidence type="ECO:0000256" key="1">
    <source>
        <dbReference type="ARBA" id="ARBA00004141"/>
    </source>
</evidence>
<dbReference type="SUPFAM" id="SSF103473">
    <property type="entry name" value="MFS general substrate transporter"/>
    <property type="match status" value="1"/>
</dbReference>
<evidence type="ECO:0000256" key="7">
    <source>
        <dbReference type="SAM" id="Phobius"/>
    </source>
</evidence>
<comment type="subcellular location">
    <subcellularLocation>
        <location evidence="1">Membrane</location>
        <topology evidence="1">Multi-pass membrane protein</topology>
    </subcellularLocation>
</comment>
<feature type="domain" description="Major facilitator superfamily (MFS) profile" evidence="8">
    <location>
        <begin position="119"/>
        <end position="548"/>
    </location>
</feature>
<dbReference type="InterPro" id="IPR036259">
    <property type="entry name" value="MFS_trans_sf"/>
</dbReference>
<dbReference type="CDD" id="cd17323">
    <property type="entry name" value="MFS_Tpo1_MDR_like"/>
    <property type="match status" value="1"/>
</dbReference>
<comment type="similarity">
    <text evidence="2">Belongs to the major facilitator superfamily.</text>
</comment>
<organism evidence="9 10">
    <name type="scientific">[Emmonsia] crescens</name>
    <dbReference type="NCBI Taxonomy" id="73230"/>
    <lineage>
        <taxon>Eukaryota</taxon>
        <taxon>Fungi</taxon>
        <taxon>Dikarya</taxon>
        <taxon>Ascomycota</taxon>
        <taxon>Pezizomycotina</taxon>
        <taxon>Eurotiomycetes</taxon>
        <taxon>Eurotiomycetidae</taxon>
        <taxon>Onygenales</taxon>
        <taxon>Ajellomycetaceae</taxon>
        <taxon>Emergomyces</taxon>
    </lineage>
</organism>
<feature type="transmembrane region" description="Helical" evidence="7">
    <location>
        <begin position="117"/>
        <end position="138"/>
    </location>
</feature>
<dbReference type="InterPro" id="IPR011701">
    <property type="entry name" value="MFS"/>
</dbReference>
<feature type="transmembrane region" description="Helical" evidence="7">
    <location>
        <begin position="277"/>
        <end position="302"/>
    </location>
</feature>
<feature type="transmembrane region" description="Helical" evidence="7">
    <location>
        <begin position="429"/>
        <end position="448"/>
    </location>
</feature>
<dbReference type="EMBL" id="LCZI01000968">
    <property type="protein sequence ID" value="KKZ63548.1"/>
    <property type="molecule type" value="Genomic_DNA"/>
</dbReference>
<evidence type="ECO:0000313" key="10">
    <source>
        <dbReference type="Proteomes" id="UP000034164"/>
    </source>
</evidence>
<feature type="transmembrane region" description="Helical" evidence="7">
    <location>
        <begin position="185"/>
        <end position="205"/>
    </location>
</feature>
<sequence length="558" mass="60345">MTASDSTYPSNITKSPQSSKLTQELEASTIVDPSPDDAVTLSGNTTSRPSSLANKHDISTNITDLEKGSTLPTRVEDISQSHNPSKSDREPPDPNRVDWDGPDDPMNPYNWPTTKKVAIVVGIALITFLTPLGSAMFAPGTAHVMSEFKTSNPELASFVVSVYLLGYAFGPLIIGPLSELYGRMYLYHACNILFIVFNIACALAPSLASLIAFRFLAGSAGSCPLTIGAASLADMIKQEKRGAAMGAWALGPLIGPVVGPIAGGYLTEAMGWRWTFWILAIASGAVTLNTFLFMSESCHPILLERKRKRLLKETGNQNLKSVLDTGKTSKELFLFAIVRPTKMLFLSPIVFLLSLFMALVYGYLYLLFTTFTNVFVQQYHFSTGSAGLSFLGIGVGSILGLAVSTTLSDRILQNLAKKNNGEMKPEYRLPLMIPGGLCVPIGLFWYGWTAEKGVHYVVPIVGTGFVGVGMIMVFMTGSTYLVDAFTVHAASAMAATTVLRSLGGAVLPLCGLKMYNALGLGWGNSLLGFIALAMTPIPWVFYKYGERVRTSKRFHVNF</sequence>
<evidence type="ECO:0000256" key="6">
    <source>
        <dbReference type="SAM" id="MobiDB-lite"/>
    </source>
</evidence>
<dbReference type="VEuPathDB" id="FungiDB:EMCG_02133"/>
<dbReference type="PANTHER" id="PTHR23502:SF68">
    <property type="entry name" value="MULTIDRUG TRANSPORTER, PUTATIVE (AFU_ORTHOLOGUE AFUA_3G01120)-RELATED"/>
    <property type="match status" value="1"/>
</dbReference>
<dbReference type="FunFam" id="1.20.1250.20:FF:000011">
    <property type="entry name" value="MFS multidrug transporter, putative"/>
    <property type="match status" value="1"/>
</dbReference>
<dbReference type="AlphaFoldDB" id="A0A0G2HZK8"/>
<feature type="transmembrane region" description="Helical" evidence="7">
    <location>
        <begin position="343"/>
        <end position="366"/>
    </location>
</feature>
<feature type="transmembrane region" description="Helical" evidence="7">
    <location>
        <begin position="158"/>
        <end position="178"/>
    </location>
</feature>
<evidence type="ECO:0000259" key="8">
    <source>
        <dbReference type="PROSITE" id="PS50850"/>
    </source>
</evidence>
<feature type="transmembrane region" description="Helical" evidence="7">
    <location>
        <begin position="481"/>
        <end position="502"/>
    </location>
</feature>
<protein>
    <recommendedName>
        <fullName evidence="8">Major facilitator superfamily (MFS) profile domain-containing protein</fullName>
    </recommendedName>
</protein>
<accession>A0A0G2HZK8</accession>
<gene>
    <name evidence="9" type="ORF">EMCG_02133</name>
</gene>
<dbReference type="GO" id="GO:0022857">
    <property type="term" value="F:transmembrane transporter activity"/>
    <property type="evidence" value="ECO:0007669"/>
    <property type="project" value="InterPro"/>
</dbReference>
<name>A0A0G2HZK8_9EURO</name>
<keyword evidence="5 7" id="KW-0472">Membrane</keyword>
<feature type="transmembrane region" description="Helical" evidence="7">
    <location>
        <begin position="211"/>
        <end position="233"/>
    </location>
</feature>
<dbReference type="OrthoDB" id="5296287at2759"/>
<feature type="compositionally biased region" description="Basic and acidic residues" evidence="6">
    <location>
        <begin position="74"/>
        <end position="99"/>
    </location>
</feature>
<feature type="transmembrane region" description="Helical" evidence="7">
    <location>
        <begin position="522"/>
        <end position="542"/>
    </location>
</feature>
<dbReference type="PROSITE" id="PS50850">
    <property type="entry name" value="MFS"/>
    <property type="match status" value="1"/>
</dbReference>
<comment type="caution">
    <text evidence="9">The sequence shown here is derived from an EMBL/GenBank/DDBJ whole genome shotgun (WGS) entry which is preliminary data.</text>
</comment>
<evidence type="ECO:0000313" key="9">
    <source>
        <dbReference type="EMBL" id="KKZ63548.1"/>
    </source>
</evidence>
<feature type="region of interest" description="Disordered" evidence="6">
    <location>
        <begin position="1"/>
        <end position="106"/>
    </location>
</feature>
<evidence type="ECO:0000256" key="5">
    <source>
        <dbReference type="ARBA" id="ARBA00023136"/>
    </source>
</evidence>
<evidence type="ECO:0000256" key="2">
    <source>
        <dbReference type="ARBA" id="ARBA00008335"/>
    </source>
</evidence>
<keyword evidence="3 7" id="KW-0812">Transmembrane</keyword>
<dbReference type="PANTHER" id="PTHR23502">
    <property type="entry name" value="MAJOR FACILITATOR SUPERFAMILY"/>
    <property type="match status" value="1"/>
</dbReference>